<gene>
    <name evidence="3" type="ORF">DDB_G0291740</name>
</gene>
<dbReference type="HOGENOM" id="CLU_740653_0_0_1"/>
<dbReference type="PANTHER" id="PTHR11538:SF26">
    <property type="entry name" value="FERREDOXIN-FOLD ANTICODON-BINDING DOMAIN-CONTAINING PROTEIN 1"/>
    <property type="match status" value="1"/>
</dbReference>
<dbReference type="Pfam" id="PF10354">
    <property type="entry name" value="BMT5-like"/>
    <property type="match status" value="1"/>
</dbReference>
<dbReference type="EMBL" id="AAFI02000182">
    <property type="protein sequence ID" value="EAL61566.1"/>
    <property type="molecule type" value="Genomic_DNA"/>
</dbReference>
<dbReference type="eggNOG" id="ENOG502RHP5">
    <property type="taxonomic scope" value="Eukaryota"/>
</dbReference>
<protein>
    <recommendedName>
        <fullName evidence="2">25S rRNA (uridine-N(3))-methyltransferase BMT5-like domain-containing protein</fullName>
    </recommendedName>
</protein>
<accession>Q54E91</accession>
<dbReference type="PANTHER" id="PTHR11538">
    <property type="entry name" value="PHENYLALANYL-TRNA SYNTHETASE"/>
    <property type="match status" value="1"/>
</dbReference>
<feature type="compositionally biased region" description="Polar residues" evidence="1">
    <location>
        <begin position="358"/>
        <end position="368"/>
    </location>
</feature>
<name>Q54E91_DICDI</name>
<dbReference type="AlphaFoldDB" id="Q54E91"/>
<evidence type="ECO:0000313" key="3">
    <source>
        <dbReference type="EMBL" id="EAL61566.1"/>
    </source>
</evidence>
<dbReference type="GeneID" id="8628301"/>
<dbReference type="PaxDb" id="44689-DDB0184040"/>
<dbReference type="Proteomes" id="UP000002195">
    <property type="component" value="Unassembled WGS sequence"/>
</dbReference>
<keyword evidence="4" id="KW-1185">Reference proteome</keyword>
<feature type="region of interest" description="Disordered" evidence="1">
    <location>
        <begin position="1"/>
        <end position="26"/>
    </location>
</feature>
<proteinExistence type="predicted"/>
<dbReference type="InParanoid" id="Q54E91"/>
<feature type="region of interest" description="Disordered" evidence="1">
    <location>
        <begin position="335"/>
        <end position="374"/>
    </location>
</feature>
<dbReference type="KEGG" id="ddi:DDB_G0291740"/>
<dbReference type="FunCoup" id="Q54E91">
    <property type="interactions" value="9"/>
</dbReference>
<reference evidence="3 4" key="1">
    <citation type="journal article" date="2005" name="Nature">
        <title>The genome of the social amoeba Dictyostelium discoideum.</title>
        <authorList>
            <consortium name="The Dictyostelium discoideum Sequencing Consortium"/>
            <person name="Eichinger L."/>
            <person name="Pachebat J.A."/>
            <person name="Glockner G."/>
            <person name="Rajandream M.A."/>
            <person name="Sucgang R."/>
            <person name="Berriman M."/>
            <person name="Song J."/>
            <person name="Olsen R."/>
            <person name="Szafranski K."/>
            <person name="Xu Q."/>
            <person name="Tunggal B."/>
            <person name="Kummerfeld S."/>
            <person name="Madera M."/>
            <person name="Konfortov B.A."/>
            <person name="Rivero F."/>
            <person name="Bankier A.T."/>
            <person name="Lehmann R."/>
            <person name="Hamlin N."/>
            <person name="Davies R."/>
            <person name="Gaudet P."/>
            <person name="Fey P."/>
            <person name="Pilcher K."/>
            <person name="Chen G."/>
            <person name="Saunders D."/>
            <person name="Sodergren E."/>
            <person name="Davis P."/>
            <person name="Kerhornou A."/>
            <person name="Nie X."/>
            <person name="Hall N."/>
            <person name="Anjard C."/>
            <person name="Hemphill L."/>
            <person name="Bason N."/>
            <person name="Farbrother P."/>
            <person name="Desany B."/>
            <person name="Just E."/>
            <person name="Morio T."/>
            <person name="Rost R."/>
            <person name="Churcher C."/>
            <person name="Cooper J."/>
            <person name="Haydock S."/>
            <person name="van Driessche N."/>
            <person name="Cronin A."/>
            <person name="Goodhead I."/>
            <person name="Muzny D."/>
            <person name="Mourier T."/>
            <person name="Pain A."/>
            <person name="Lu M."/>
            <person name="Harper D."/>
            <person name="Lindsay R."/>
            <person name="Hauser H."/>
            <person name="James K."/>
            <person name="Quiles M."/>
            <person name="Madan Babu M."/>
            <person name="Saito T."/>
            <person name="Buchrieser C."/>
            <person name="Wardroper A."/>
            <person name="Felder M."/>
            <person name="Thangavelu M."/>
            <person name="Johnson D."/>
            <person name="Knights A."/>
            <person name="Loulseged H."/>
            <person name="Mungall K."/>
            <person name="Oliver K."/>
            <person name="Price C."/>
            <person name="Quail M.A."/>
            <person name="Urushihara H."/>
            <person name="Hernandez J."/>
            <person name="Rabbinowitsch E."/>
            <person name="Steffen D."/>
            <person name="Sanders M."/>
            <person name="Ma J."/>
            <person name="Kohara Y."/>
            <person name="Sharp S."/>
            <person name="Simmonds M."/>
            <person name="Spiegler S."/>
            <person name="Tivey A."/>
            <person name="Sugano S."/>
            <person name="White B."/>
            <person name="Walker D."/>
            <person name="Woodward J."/>
            <person name="Winckler T."/>
            <person name="Tanaka Y."/>
            <person name="Shaulsky G."/>
            <person name="Schleicher M."/>
            <person name="Weinstock G."/>
            <person name="Rosenthal A."/>
            <person name="Cox E.C."/>
            <person name="Chisholm R.L."/>
            <person name="Gibbs R."/>
            <person name="Loomis W.F."/>
            <person name="Platzer M."/>
            <person name="Kay R.R."/>
            <person name="Williams J."/>
            <person name="Dear P.H."/>
            <person name="Noegel A.A."/>
            <person name="Barrell B."/>
            <person name="Kuspa A."/>
        </authorList>
    </citation>
    <scope>NUCLEOTIDE SEQUENCE [LARGE SCALE GENOMIC DNA]</scope>
    <source>
        <strain evidence="3 4">AX4</strain>
    </source>
</reference>
<dbReference type="InterPro" id="IPR019446">
    <property type="entry name" value="BMT5-like"/>
</dbReference>
<dbReference type="GO" id="GO:0070475">
    <property type="term" value="P:rRNA base methylation"/>
    <property type="evidence" value="ECO:0000318"/>
    <property type="project" value="GO_Central"/>
</dbReference>
<evidence type="ECO:0000256" key="1">
    <source>
        <dbReference type="SAM" id="MobiDB-lite"/>
    </source>
</evidence>
<feature type="domain" description="25S rRNA (uridine-N(3))-methyltransferase BMT5-like" evidence="2">
    <location>
        <begin position="123"/>
        <end position="246"/>
    </location>
</feature>
<evidence type="ECO:0000313" key="4">
    <source>
        <dbReference type="Proteomes" id="UP000002195"/>
    </source>
</evidence>
<organism evidence="3 4">
    <name type="scientific">Dictyostelium discoideum</name>
    <name type="common">Social amoeba</name>
    <dbReference type="NCBI Taxonomy" id="44689"/>
    <lineage>
        <taxon>Eukaryota</taxon>
        <taxon>Amoebozoa</taxon>
        <taxon>Evosea</taxon>
        <taxon>Eumycetozoa</taxon>
        <taxon>Dictyostelia</taxon>
        <taxon>Dictyosteliales</taxon>
        <taxon>Dictyosteliaceae</taxon>
        <taxon>Dictyostelium</taxon>
    </lineage>
</organism>
<dbReference type="dictyBase" id="DDB_G0291740"/>
<dbReference type="GO" id="GO:0070042">
    <property type="term" value="F:rRNA (uridine-N3-)-methyltransferase activity"/>
    <property type="evidence" value="ECO:0000318"/>
    <property type="project" value="GO_Central"/>
</dbReference>
<dbReference type="RefSeq" id="XP_629971.1">
    <property type="nucleotide sequence ID" value="XM_629969.1"/>
</dbReference>
<dbReference type="VEuPathDB" id="AmoebaDB:DDB_G0291740"/>
<dbReference type="GO" id="GO:0005737">
    <property type="term" value="C:cytoplasm"/>
    <property type="evidence" value="ECO:0000318"/>
    <property type="project" value="GO_Central"/>
</dbReference>
<comment type="caution">
    <text evidence="3">The sequence shown here is derived from an EMBL/GenBank/DDBJ whole genome shotgun (WGS) entry which is preliminary data.</text>
</comment>
<sequence length="374" mass="43868">MLTPQPNKKKISEISNRVSKSDTKAPLSKCKEERHHKILFVGEGNFSFSTSLLKKHNQKFHTNDNNLLKITASDLFVCETVFKVFEDCGYVLKETGVEKYQCPEDFCGPKADKKCENCLLTIENINYLIKFDCQVIFGLDAKKIHESTEKYSKIYWSMPHDRTKYSTPSLPNLISDFCLSCSQVQKLGDKVHLIISQNLIHRKKTYHTEFQQGCVYNIIESPFIAGYTLEKRYYFDDQRYKGYKHQQTEGTDQVENGKHRMEFVFKKSGKVLEKYKNVALKLRTVGEIDLQGNDKVISNKYETKIQSSYKKLRYYEKEGYRRYYIGDDDYEPEFGSDDYYDDHDDHGDNHDDSEDESFFNNFKNLSTSDKNRQL</sequence>
<dbReference type="STRING" id="44689.Q54E91"/>
<evidence type="ECO:0000259" key="2">
    <source>
        <dbReference type="Pfam" id="PF10354"/>
    </source>
</evidence>